<evidence type="ECO:0000313" key="3">
    <source>
        <dbReference type="Proteomes" id="UP000670947"/>
    </source>
</evidence>
<sequence>MADLLLQLPTWFMIRAAGIASFCLITIGMAIGISYNFEFWPRGSKRRLYRLHAFFTVAGTAVGLLHGAVTVIDTYMPYSWFGLLVPFGSSYEPVLSGLGTLSGYGLLLVILTTDLRNKLKRPVWLAFHLLSYPVFFLALVHGFFLGSDSGAPALRLVYGFAVVLLLGLTAARGSMNKSAKDAEPQVVIIPPPAKRSALRDHAPRP</sequence>
<organism evidence="2 3">
    <name type="scientific">Paenibacillus artemisiicola</name>
    <dbReference type="NCBI Taxonomy" id="1172618"/>
    <lineage>
        <taxon>Bacteria</taxon>
        <taxon>Bacillati</taxon>
        <taxon>Bacillota</taxon>
        <taxon>Bacilli</taxon>
        <taxon>Bacillales</taxon>
        <taxon>Paenibacillaceae</taxon>
        <taxon>Paenibacillus</taxon>
    </lineage>
</organism>
<dbReference type="EMBL" id="JAGGDJ010000078">
    <property type="protein sequence ID" value="MBO7748838.1"/>
    <property type="molecule type" value="Genomic_DNA"/>
</dbReference>
<protein>
    <submittedName>
        <fullName evidence="2">Ferric reductase-like transmembrane domain-containing protein</fullName>
    </submittedName>
</protein>
<dbReference type="Proteomes" id="UP000670947">
    <property type="component" value="Unassembled WGS sequence"/>
</dbReference>
<feature type="transmembrane region" description="Helical" evidence="1">
    <location>
        <begin position="92"/>
        <end position="111"/>
    </location>
</feature>
<keyword evidence="3" id="KW-1185">Reference proteome</keyword>
<evidence type="ECO:0000256" key="1">
    <source>
        <dbReference type="SAM" id="Phobius"/>
    </source>
</evidence>
<gene>
    <name evidence="2" type="ORF">I8J29_32170</name>
</gene>
<evidence type="ECO:0000313" key="2">
    <source>
        <dbReference type="EMBL" id="MBO7748838.1"/>
    </source>
</evidence>
<reference evidence="2 3" key="1">
    <citation type="submission" date="2021-03" db="EMBL/GenBank/DDBJ databases">
        <title>Paenibacillus artemisicola MWE-103 whole genome sequence.</title>
        <authorList>
            <person name="Ham Y.J."/>
        </authorList>
    </citation>
    <scope>NUCLEOTIDE SEQUENCE [LARGE SCALE GENOMIC DNA]</scope>
    <source>
        <strain evidence="2 3">MWE-103</strain>
    </source>
</reference>
<accession>A0ABS3WKI7</accession>
<name>A0ABS3WKI7_9BACL</name>
<feature type="transmembrane region" description="Helical" evidence="1">
    <location>
        <begin position="152"/>
        <end position="171"/>
    </location>
</feature>
<feature type="transmembrane region" description="Helical" evidence="1">
    <location>
        <begin position="12"/>
        <end position="37"/>
    </location>
</feature>
<keyword evidence="1" id="KW-0812">Transmembrane</keyword>
<feature type="transmembrane region" description="Helical" evidence="1">
    <location>
        <begin position="123"/>
        <end position="146"/>
    </location>
</feature>
<keyword evidence="1" id="KW-1133">Transmembrane helix</keyword>
<dbReference type="RefSeq" id="WP_208851359.1">
    <property type="nucleotide sequence ID" value="NZ_JAGGDJ010000078.1"/>
</dbReference>
<proteinExistence type="predicted"/>
<keyword evidence="1" id="KW-0472">Membrane</keyword>
<feature type="transmembrane region" description="Helical" evidence="1">
    <location>
        <begin position="49"/>
        <end position="72"/>
    </location>
</feature>
<comment type="caution">
    <text evidence="2">The sequence shown here is derived from an EMBL/GenBank/DDBJ whole genome shotgun (WGS) entry which is preliminary data.</text>
</comment>